<protein>
    <submittedName>
        <fullName evidence="3">Uncharacterized protein DUF4229</fullName>
    </submittedName>
</protein>
<organism evidence="3 4">
    <name type="scientific">Rarobacter faecitabidus</name>
    <dbReference type="NCBI Taxonomy" id="13243"/>
    <lineage>
        <taxon>Bacteria</taxon>
        <taxon>Bacillati</taxon>
        <taxon>Actinomycetota</taxon>
        <taxon>Actinomycetes</taxon>
        <taxon>Micrococcales</taxon>
        <taxon>Rarobacteraceae</taxon>
        <taxon>Rarobacter</taxon>
    </lineage>
</organism>
<dbReference type="InterPro" id="IPR025323">
    <property type="entry name" value="DUF4229"/>
</dbReference>
<evidence type="ECO:0000313" key="3">
    <source>
        <dbReference type="EMBL" id="TQL63789.1"/>
    </source>
</evidence>
<dbReference type="RefSeq" id="WP_170222537.1">
    <property type="nucleotide sequence ID" value="NZ_BAAASV010000002.1"/>
</dbReference>
<reference evidence="3 4" key="1">
    <citation type="submission" date="2019-06" db="EMBL/GenBank/DDBJ databases">
        <title>Sequencing the genomes of 1000 actinobacteria strains.</title>
        <authorList>
            <person name="Klenk H.-P."/>
        </authorList>
    </citation>
    <scope>NUCLEOTIDE SEQUENCE [LARGE SCALE GENOMIC DNA]</scope>
    <source>
        <strain evidence="3 4">DSM 4813</strain>
    </source>
</reference>
<evidence type="ECO:0000313" key="4">
    <source>
        <dbReference type="Proteomes" id="UP000315389"/>
    </source>
</evidence>
<dbReference type="Proteomes" id="UP000315389">
    <property type="component" value="Unassembled WGS sequence"/>
</dbReference>
<feature type="compositionally biased region" description="Basic and acidic residues" evidence="1">
    <location>
        <begin position="95"/>
        <end position="105"/>
    </location>
</feature>
<gene>
    <name evidence="3" type="ORF">FB461_0265</name>
</gene>
<accession>A0A542ZU26</accession>
<comment type="caution">
    <text evidence="3">The sequence shown here is derived from an EMBL/GenBank/DDBJ whole genome shotgun (WGS) entry which is preliminary data.</text>
</comment>
<evidence type="ECO:0000256" key="2">
    <source>
        <dbReference type="SAM" id="Phobius"/>
    </source>
</evidence>
<dbReference type="Pfam" id="PF14012">
    <property type="entry name" value="DUF4229"/>
    <property type="match status" value="1"/>
</dbReference>
<feature type="transmembrane region" description="Helical" evidence="2">
    <location>
        <begin position="7"/>
        <end position="24"/>
    </location>
</feature>
<keyword evidence="2" id="KW-1133">Transmembrane helix</keyword>
<keyword evidence="4" id="KW-1185">Reference proteome</keyword>
<keyword evidence="2" id="KW-0472">Membrane</keyword>
<dbReference type="AlphaFoldDB" id="A0A542ZU26"/>
<evidence type="ECO:0000256" key="1">
    <source>
        <dbReference type="SAM" id="MobiDB-lite"/>
    </source>
</evidence>
<dbReference type="EMBL" id="VFOS01000001">
    <property type="protein sequence ID" value="TQL63789.1"/>
    <property type="molecule type" value="Genomic_DNA"/>
</dbReference>
<proteinExistence type="predicted"/>
<name>A0A542ZU26_RARFA</name>
<sequence>MPFVLYSAYRIALVFISVIVLYQFGMRGWLLWVWAVVLALLISYAVLGRPREQASQYLAQRRQRRKAGHRFSEKDESYFAEEDEAIERSATIELAKQDVPTKDAAEGLGGEEQAEAE</sequence>
<feature type="region of interest" description="Disordered" evidence="1">
    <location>
        <begin position="93"/>
        <end position="117"/>
    </location>
</feature>
<keyword evidence="2" id="KW-0812">Transmembrane</keyword>
<feature type="transmembrane region" description="Helical" evidence="2">
    <location>
        <begin position="30"/>
        <end position="47"/>
    </location>
</feature>